<evidence type="ECO:0000313" key="1">
    <source>
        <dbReference type="EMBL" id="SDS21709.1"/>
    </source>
</evidence>
<dbReference type="STRING" id="487184.SAMN05216421_1117"/>
<accession>A0A1H1QFP9</accession>
<name>A0A1H1QFP9_9GAMM</name>
<dbReference type="EMBL" id="LT629736">
    <property type="protein sequence ID" value="SDS21709.1"/>
    <property type="molecule type" value="Genomic_DNA"/>
</dbReference>
<dbReference type="AlphaFoldDB" id="A0A1H1QFP9"/>
<dbReference type="OrthoDB" id="7031774at2"/>
<reference evidence="2" key="1">
    <citation type="submission" date="2016-10" db="EMBL/GenBank/DDBJ databases">
        <authorList>
            <person name="Varghese N."/>
            <person name="Submissions S."/>
        </authorList>
    </citation>
    <scope>NUCLEOTIDE SEQUENCE [LARGE SCALE GENOMIC DNA]</scope>
    <source>
        <strain evidence="2">NRRL B-51270</strain>
    </source>
</reference>
<keyword evidence="2" id="KW-1185">Reference proteome</keyword>
<gene>
    <name evidence="1" type="ORF">SAMN05216421_1117</name>
</gene>
<evidence type="ECO:0000313" key="2">
    <source>
        <dbReference type="Proteomes" id="UP000243207"/>
    </source>
</evidence>
<dbReference type="Proteomes" id="UP000243207">
    <property type="component" value="Chromosome I"/>
</dbReference>
<proteinExistence type="predicted"/>
<protein>
    <submittedName>
        <fullName evidence="1">Uncharacterized protein</fullName>
    </submittedName>
</protein>
<organism evidence="1 2">
    <name type="scientific">Halopseudomonas xinjiangensis</name>
    <dbReference type="NCBI Taxonomy" id="487184"/>
    <lineage>
        <taxon>Bacteria</taxon>
        <taxon>Pseudomonadati</taxon>
        <taxon>Pseudomonadota</taxon>
        <taxon>Gammaproteobacteria</taxon>
        <taxon>Pseudomonadales</taxon>
        <taxon>Pseudomonadaceae</taxon>
        <taxon>Halopseudomonas</taxon>
    </lineage>
</organism>
<sequence length="295" mass="30901">MLRFINDFQVSLNGPLDAAGTVLPLAAADAARLDLASGGEYLLTLTDNLDATQRTAVEIVRVSDGLAIQRGLEGTAARAWGSGALVMCSITAGGLAEVASTPIVAPVPPSSAPDKVGAEWIAAVEEGLPFIYRASGTGHVYDWQRIDRQSFAPFQVIAIDADAPLPVQVLPHHAVDVYVSGATNPVQRLVLPALKAFSDVVIPFIVESADSLTLEVDFSNVPGGHSQSGPGAWLDNRLTSLTVTQSQSLITITLGPGDYVFFDLAISTGDPAQNIYCSARILADSEPETSPVPIV</sequence>
<dbReference type="RefSeq" id="WP_093392223.1">
    <property type="nucleotide sequence ID" value="NZ_LT629736.1"/>
</dbReference>